<keyword evidence="2" id="KW-1185">Reference proteome</keyword>
<accession>A0A1X2H9P6</accession>
<dbReference type="EMBL" id="MCGN01000006">
    <property type="protein sequence ID" value="ORY95393.1"/>
    <property type="molecule type" value="Genomic_DNA"/>
</dbReference>
<evidence type="ECO:0000313" key="1">
    <source>
        <dbReference type="EMBL" id="ORY95393.1"/>
    </source>
</evidence>
<sequence length="275" mass="31299">MQAQIDINQVVFQTIRDRFQYHENTEADFDNNSTRFLLREDIEGSAENLERVRSIMEAHTRLSDEQLQEVLNLRPATEEGITESTWTLYVRSWTVPAATMGRLLGEWQDLYEFPETEGWLNLAREFNDEPMHLRYVGVVTGRAAVERHQEDISHAYGILGRFLNGLEEIDQATFDAARIYEFARRETTETPGPVRELMERIGIAFFGVERVLNVQHGGYLNTYEPDMATVQHLSAYGAGFFVRSGTKPMATKGTVASHLLIFSLGSTPSSSSARR</sequence>
<dbReference type="InParanoid" id="A0A1X2H9P6"/>
<dbReference type="Proteomes" id="UP000242180">
    <property type="component" value="Unassembled WGS sequence"/>
</dbReference>
<reference evidence="1 2" key="1">
    <citation type="submission" date="2016-07" db="EMBL/GenBank/DDBJ databases">
        <title>Pervasive Adenine N6-methylation of Active Genes in Fungi.</title>
        <authorList>
            <consortium name="DOE Joint Genome Institute"/>
            <person name="Mondo S.J."/>
            <person name="Dannebaum R.O."/>
            <person name="Kuo R.C."/>
            <person name="Labutti K."/>
            <person name="Haridas S."/>
            <person name="Kuo A."/>
            <person name="Salamov A."/>
            <person name="Ahrendt S.R."/>
            <person name="Lipzen A."/>
            <person name="Sullivan W."/>
            <person name="Andreopoulos W.B."/>
            <person name="Clum A."/>
            <person name="Lindquist E."/>
            <person name="Daum C."/>
            <person name="Ramamoorthy G.K."/>
            <person name="Gryganskyi A."/>
            <person name="Culley D."/>
            <person name="Magnuson J.K."/>
            <person name="James T.Y."/>
            <person name="O'Malley M.A."/>
            <person name="Stajich J.E."/>
            <person name="Spatafora J.W."/>
            <person name="Visel A."/>
            <person name="Grigoriev I.V."/>
        </authorList>
    </citation>
    <scope>NUCLEOTIDE SEQUENCE [LARGE SCALE GENOMIC DNA]</scope>
    <source>
        <strain evidence="1 2">NRRL 2496</strain>
    </source>
</reference>
<protein>
    <submittedName>
        <fullName evidence="1">Uncharacterized protein</fullName>
    </submittedName>
</protein>
<dbReference type="STRING" id="13706.A0A1X2H9P6"/>
<dbReference type="OMA" id="AREFNDE"/>
<dbReference type="AlphaFoldDB" id="A0A1X2H9P6"/>
<gene>
    <name evidence="1" type="ORF">BCR43DRAFT_299891</name>
</gene>
<comment type="caution">
    <text evidence="1">The sequence shown here is derived from an EMBL/GenBank/DDBJ whole genome shotgun (WGS) entry which is preliminary data.</text>
</comment>
<proteinExistence type="predicted"/>
<evidence type="ECO:0000313" key="2">
    <source>
        <dbReference type="Proteomes" id="UP000242180"/>
    </source>
</evidence>
<name>A0A1X2H9P6_SYNRA</name>
<dbReference type="OrthoDB" id="2246311at2759"/>
<organism evidence="1 2">
    <name type="scientific">Syncephalastrum racemosum</name>
    <name type="common">Filamentous fungus</name>
    <dbReference type="NCBI Taxonomy" id="13706"/>
    <lineage>
        <taxon>Eukaryota</taxon>
        <taxon>Fungi</taxon>
        <taxon>Fungi incertae sedis</taxon>
        <taxon>Mucoromycota</taxon>
        <taxon>Mucoromycotina</taxon>
        <taxon>Mucoromycetes</taxon>
        <taxon>Mucorales</taxon>
        <taxon>Syncephalastraceae</taxon>
        <taxon>Syncephalastrum</taxon>
    </lineage>
</organism>